<feature type="region of interest" description="Disordered" evidence="1">
    <location>
        <begin position="1"/>
        <end position="29"/>
    </location>
</feature>
<feature type="domain" description="Glycosyl hydrolase family 95 catalytic" evidence="2">
    <location>
        <begin position="332"/>
        <end position="603"/>
    </location>
</feature>
<reference evidence="3 4" key="1">
    <citation type="submission" date="2019-07" db="EMBL/GenBank/DDBJ databases">
        <title>New species of Amycolatopsis and Streptomyces.</title>
        <authorList>
            <person name="Duangmal K."/>
            <person name="Teo W.F.A."/>
            <person name="Lipun K."/>
        </authorList>
    </citation>
    <scope>NUCLEOTIDE SEQUENCE [LARGE SCALE GENOMIC DNA]</scope>
    <source>
        <strain evidence="3 4">TISTR 2346</strain>
    </source>
</reference>
<name>A0A5N8W5X6_9ACTN</name>
<dbReference type="InterPro" id="IPR013780">
    <property type="entry name" value="Glyco_hydro_b"/>
</dbReference>
<dbReference type="Gene3D" id="1.50.10.10">
    <property type="match status" value="1"/>
</dbReference>
<dbReference type="InterPro" id="IPR012341">
    <property type="entry name" value="6hp_glycosidase-like_sf"/>
</dbReference>
<dbReference type="OrthoDB" id="9816459at2"/>
<dbReference type="PANTHER" id="PTHR31084">
    <property type="entry name" value="ALPHA-L-FUCOSIDASE 2"/>
    <property type="match status" value="1"/>
</dbReference>
<evidence type="ECO:0000259" key="2">
    <source>
        <dbReference type="Pfam" id="PF22124"/>
    </source>
</evidence>
<dbReference type="InterPro" id="IPR008928">
    <property type="entry name" value="6-hairpin_glycosidase_sf"/>
</dbReference>
<dbReference type="Pfam" id="PF22124">
    <property type="entry name" value="Glyco_hydro_95_cat"/>
    <property type="match status" value="1"/>
</dbReference>
<comment type="caution">
    <text evidence="3">The sequence shown here is derived from an EMBL/GenBank/DDBJ whole genome shotgun (WGS) entry which is preliminary data.</text>
</comment>
<keyword evidence="4" id="KW-1185">Reference proteome</keyword>
<evidence type="ECO:0000313" key="3">
    <source>
        <dbReference type="EMBL" id="MPY41748.1"/>
    </source>
</evidence>
<dbReference type="Gene3D" id="2.60.40.1180">
    <property type="entry name" value="Golgi alpha-mannosidase II"/>
    <property type="match status" value="1"/>
</dbReference>
<dbReference type="GO" id="GO:0004560">
    <property type="term" value="F:alpha-L-fucosidase activity"/>
    <property type="evidence" value="ECO:0007669"/>
    <property type="project" value="TreeGrafter"/>
</dbReference>
<dbReference type="PANTHER" id="PTHR31084:SF0">
    <property type="entry name" value="ALPHA-L-FUCOSIDASE 2"/>
    <property type="match status" value="1"/>
</dbReference>
<dbReference type="EMBL" id="VJZE01000112">
    <property type="protein sequence ID" value="MPY41748.1"/>
    <property type="molecule type" value="Genomic_DNA"/>
</dbReference>
<evidence type="ECO:0000313" key="4">
    <source>
        <dbReference type="Proteomes" id="UP000326979"/>
    </source>
</evidence>
<dbReference type="Proteomes" id="UP000326979">
    <property type="component" value="Unassembled WGS sequence"/>
</dbReference>
<dbReference type="SUPFAM" id="SSF48208">
    <property type="entry name" value="Six-hairpin glycosidases"/>
    <property type="match status" value="1"/>
</dbReference>
<dbReference type="AlphaFoldDB" id="A0A5N8W5X6"/>
<feature type="region of interest" description="Disordered" evidence="1">
    <location>
        <begin position="770"/>
        <end position="789"/>
    </location>
</feature>
<dbReference type="GO" id="GO:0005975">
    <property type="term" value="P:carbohydrate metabolic process"/>
    <property type="evidence" value="ECO:0007669"/>
    <property type="project" value="InterPro"/>
</dbReference>
<proteinExistence type="predicted"/>
<organism evidence="3 4">
    <name type="scientific">Streptomyces phyllanthi</name>
    <dbReference type="NCBI Taxonomy" id="1803180"/>
    <lineage>
        <taxon>Bacteria</taxon>
        <taxon>Bacillati</taxon>
        <taxon>Actinomycetota</taxon>
        <taxon>Actinomycetes</taxon>
        <taxon>Kitasatosporales</taxon>
        <taxon>Streptomycetaceae</taxon>
        <taxon>Streptomyces</taxon>
    </lineage>
</organism>
<evidence type="ECO:0000256" key="1">
    <source>
        <dbReference type="SAM" id="MobiDB-lite"/>
    </source>
</evidence>
<sequence>MAAGAALSLPAAPASADAPADADAARGRPPVVRDLTRTAGQWARFLKDQDLLWQRVPRSWTEGPFLGDGRLGSIVYVPGDGRGVRFEVQHSEVQDHRPEMGGTLYGLARLPLGYLTLDTVGTVTGVDWRLGLWNAELSGTVTTTAGEIALTALVHSTRSVLMVRLVPSAGEQGATWTFHPADAISPRQFTNPLDSYVHNPAPETRQNGDTHLAVQQLLAGGQHVTAYREVKRAKDRWLYCTVTHSHPRRTAEKAAITRLADAVAAPPNVRVRTHRAWWHAYYPKSFVSLPDGRLQSFYWIQLYKIASATRRDAPVMATSGPWLQPGGWPGVWWNLNVQLEYWLIHGSNHLELDAVTRTLDENRQHLIESVPAAYRHDSAGVVRATDQFCQVGTLRVPGDRDPEVGNLTWALHNVWLSYRHTMDIKILRDVLFPLLRRAVNFYLHFLQPGPDGKLHLPPTFSPEYGGTAPDCNYDLALLRWGCTTLIDSARVLGVDDPLLPRWHEVLRTLVDYPVDANGFMIGAGVPFAKSHRHYSHMLSVYPLYLVNWEQPERRELIETSLNHWIGFTGALQGYSFTGAASIAAQMGRGDQSLGYLKDLLAQGFIQANTMYREGGGPVIETPLSADQSLHDMLVQSWGDTIRIFPAVPRAWDAVTVRDFRTQGAFLVTAVRREGATRWIRIRSLAGAPCRVRHGIDGPLTVRGAKWHDAGNGVVELELAAGREALLLAAGVRDLVVEPVEVSGDWRAWGLPALPPPGRTAPVDLTAHFDSDGISTHENTQDGDFDGTGRTYPAEELPAAGPLTFEGVRYTFPSYADGALDNVTAKGQTIPVPPGRYAKVRVLGACSYGALKTTLTATYTDGSTQEVELAMSDWAGTAPASGSEVVRCTHRHGRSGPDTLQVALFQTAVTVDQARELRSLTLPDTTKPALHLFALSVEEPR</sequence>
<protein>
    <submittedName>
        <fullName evidence="3">Tat pathway signal sequence domain protein</fullName>
    </submittedName>
</protein>
<dbReference type="RefSeq" id="WP_152785464.1">
    <property type="nucleotide sequence ID" value="NZ_BAABEQ010000013.1"/>
</dbReference>
<dbReference type="InterPro" id="IPR054363">
    <property type="entry name" value="GH95_cat"/>
</dbReference>
<gene>
    <name evidence="3" type="ORF">FNH04_18090</name>
</gene>
<accession>A0A5N8W5X6</accession>